<feature type="region of interest" description="Disordered" evidence="4">
    <location>
        <begin position="191"/>
        <end position="214"/>
    </location>
</feature>
<evidence type="ECO:0000313" key="6">
    <source>
        <dbReference type="EMBL" id="KAG5188637.1"/>
    </source>
</evidence>
<evidence type="ECO:0000256" key="2">
    <source>
        <dbReference type="ARBA" id="ARBA00022801"/>
    </source>
</evidence>
<keyword evidence="2 6" id="KW-0378">Hydrolase</keyword>
<dbReference type="Proteomes" id="UP000664859">
    <property type="component" value="Unassembled WGS sequence"/>
</dbReference>
<comment type="similarity">
    <text evidence="1">Belongs to the IUNH family.</text>
</comment>
<dbReference type="PANTHER" id="PTHR12304">
    <property type="entry name" value="INOSINE-URIDINE PREFERRING NUCLEOSIDE HYDROLASE"/>
    <property type="match status" value="1"/>
</dbReference>
<dbReference type="GO" id="GO:0005829">
    <property type="term" value="C:cytosol"/>
    <property type="evidence" value="ECO:0007669"/>
    <property type="project" value="TreeGrafter"/>
</dbReference>
<organism evidence="6 7">
    <name type="scientific">Tribonema minus</name>
    <dbReference type="NCBI Taxonomy" id="303371"/>
    <lineage>
        <taxon>Eukaryota</taxon>
        <taxon>Sar</taxon>
        <taxon>Stramenopiles</taxon>
        <taxon>Ochrophyta</taxon>
        <taxon>PX clade</taxon>
        <taxon>Xanthophyceae</taxon>
        <taxon>Tribonematales</taxon>
        <taxon>Tribonemataceae</taxon>
        <taxon>Tribonema</taxon>
    </lineage>
</organism>
<evidence type="ECO:0000313" key="7">
    <source>
        <dbReference type="Proteomes" id="UP000664859"/>
    </source>
</evidence>
<gene>
    <name evidence="6" type="ORF">JKP88DRAFT_25821</name>
</gene>
<evidence type="ECO:0000256" key="3">
    <source>
        <dbReference type="ARBA" id="ARBA00023295"/>
    </source>
</evidence>
<dbReference type="Gene3D" id="3.90.245.10">
    <property type="entry name" value="Ribonucleoside hydrolase-like"/>
    <property type="match status" value="1"/>
</dbReference>
<keyword evidence="7" id="KW-1185">Reference proteome</keyword>
<dbReference type="InterPro" id="IPR023186">
    <property type="entry name" value="IUNH"/>
</dbReference>
<evidence type="ECO:0000256" key="1">
    <source>
        <dbReference type="ARBA" id="ARBA00009176"/>
    </source>
</evidence>
<dbReference type="PANTHER" id="PTHR12304:SF46">
    <property type="entry name" value="INOSINE-ADENOSINE-GUANOSINE-NUCLEOSIDE HYDROLASE"/>
    <property type="match status" value="1"/>
</dbReference>
<feature type="domain" description="Inosine/uridine-preferring nucleoside hydrolase" evidence="5">
    <location>
        <begin position="55"/>
        <end position="185"/>
    </location>
</feature>
<dbReference type="InterPro" id="IPR001910">
    <property type="entry name" value="Inosine/uridine_hydrolase_dom"/>
</dbReference>
<dbReference type="InterPro" id="IPR036452">
    <property type="entry name" value="Ribo_hydro-like"/>
</dbReference>
<comment type="caution">
    <text evidence="6">The sequence shown here is derived from an EMBL/GenBank/DDBJ whole genome shotgun (WGS) entry which is preliminary data.</text>
</comment>
<dbReference type="SUPFAM" id="SSF53590">
    <property type="entry name" value="Nucleoside hydrolase"/>
    <property type="match status" value="1"/>
</dbReference>
<dbReference type="Pfam" id="PF01156">
    <property type="entry name" value="IU_nuc_hydro"/>
    <property type="match status" value="1"/>
</dbReference>
<dbReference type="GO" id="GO:0008477">
    <property type="term" value="F:purine nucleosidase activity"/>
    <property type="evidence" value="ECO:0007669"/>
    <property type="project" value="TreeGrafter"/>
</dbReference>
<evidence type="ECO:0000259" key="5">
    <source>
        <dbReference type="Pfam" id="PF01156"/>
    </source>
</evidence>
<dbReference type="AlphaFoldDB" id="A0A836CJN8"/>
<protein>
    <submittedName>
        <fullName evidence="6">Inosine/uridine-preferring nucleoside hydrolase domain-containing protein</fullName>
    </submittedName>
</protein>
<keyword evidence="3" id="KW-0326">Glycosidase</keyword>
<dbReference type="EMBL" id="JAFCMP010000067">
    <property type="protein sequence ID" value="KAG5188637.1"/>
    <property type="molecule type" value="Genomic_DNA"/>
</dbReference>
<accession>A0A836CJN8</accession>
<sequence length="214" mass="21974">MGGALDVPGNVRAAAAAAAGSAAADPATAADDGGGGAAGDGAAVAEAEAAAEEELVAEWNFYCDPAAAARVWRSDVRLTLVPLDAIEPAPMTPPLMEALKRRGVKSRYAALAAAAWAAVTSNRPWHAYDLIAAAYVVRPALFARVEDVRCAVTADGRQRGRVARVATGGRVVQVVGGLDVQGFYDMLLEDLGRPSDDDDGDHGQASEPQPAPEL</sequence>
<evidence type="ECO:0000256" key="4">
    <source>
        <dbReference type="SAM" id="MobiDB-lite"/>
    </source>
</evidence>
<dbReference type="GO" id="GO:0006152">
    <property type="term" value="P:purine nucleoside catabolic process"/>
    <property type="evidence" value="ECO:0007669"/>
    <property type="project" value="TreeGrafter"/>
</dbReference>
<reference evidence="6" key="1">
    <citation type="submission" date="2021-02" db="EMBL/GenBank/DDBJ databases">
        <title>First Annotated Genome of the Yellow-green Alga Tribonema minus.</title>
        <authorList>
            <person name="Mahan K.M."/>
        </authorList>
    </citation>
    <scope>NUCLEOTIDE SEQUENCE</scope>
    <source>
        <strain evidence="6">UTEX B ZZ1240</strain>
    </source>
</reference>
<proteinExistence type="inferred from homology"/>
<name>A0A836CJN8_9STRA</name>